<keyword evidence="2" id="KW-1185">Reference proteome</keyword>
<organism evidence="1 2">
    <name type="scientific">Bacillus phage Evoli</name>
    <dbReference type="NCBI Taxonomy" id="1486658"/>
    <lineage>
        <taxon>Viruses</taxon>
        <taxon>Duplodnaviria</taxon>
        <taxon>Heunggongvirae</taxon>
        <taxon>Uroviricota</taxon>
        <taxon>Caudoviricetes</taxon>
        <taxon>Herelleviridae</taxon>
        <taxon>Bastillevirinae</taxon>
        <taxon>Bastillevirus</taxon>
        <taxon>Bastillevirus evoli</taxon>
    </lineage>
</organism>
<sequence length="118" mass="14032">MKFKEYDMLVVGEDKKVYGLEIGRRIDSKDDIAFVVELNLIAGWDYVNPDYNDIQGYVPANRFVEYVQYEHFVWYADSESLKESLHENNYEQASNSVFDRIMKLTNEWEELEDEEEGL</sequence>
<dbReference type="GeneID" id="19525618"/>
<dbReference type="KEGG" id="vg:19525618"/>
<accession>A0A024B1D7</accession>
<dbReference type="Proteomes" id="UP000026901">
    <property type="component" value="Segment"/>
</dbReference>
<dbReference type="OrthoDB" id="17194at10239"/>
<reference evidence="2" key="1">
    <citation type="submission" date="2014-09" db="EMBL/GenBank/DDBJ databases">
        <authorList>
            <person name="Sauder A.B."/>
            <person name="McKenzie Q.R."/>
            <person name="Temple L.M."/>
            <person name="Alexis B.K."/>
            <person name="Al-Atrache Z."/>
            <person name="Lewis L.O."/>
            <person name="Loesser-Casey K.E."/>
            <person name="Mitchell K.J."/>
        </authorList>
    </citation>
    <scope>NUCLEOTIDE SEQUENCE [LARGE SCALE GENOMIC DNA]</scope>
</reference>
<protein>
    <submittedName>
        <fullName evidence="1">Uncharacterized protein</fullName>
    </submittedName>
</protein>
<proteinExistence type="predicted"/>
<dbReference type="RefSeq" id="YP_009035798.1">
    <property type="nucleotide sequence ID" value="NC_024207.1"/>
</dbReference>
<name>A0A024B1D7_9CAUD</name>
<evidence type="ECO:0000313" key="1">
    <source>
        <dbReference type="EMBL" id="AHZ10001.1"/>
    </source>
</evidence>
<evidence type="ECO:0000313" key="2">
    <source>
        <dbReference type="Proteomes" id="UP000026901"/>
    </source>
</evidence>
<dbReference type="EMBL" id="KJ489398">
    <property type="protein sequence ID" value="AHZ10001.1"/>
    <property type="molecule type" value="Genomic_DNA"/>
</dbReference>